<evidence type="ECO:0000256" key="4">
    <source>
        <dbReference type="ARBA" id="ARBA00011533"/>
    </source>
</evidence>
<keyword evidence="5" id="KW-0813">Transport</keyword>
<keyword evidence="9" id="KW-0249">Electron transport</keyword>
<evidence type="ECO:0000256" key="7">
    <source>
        <dbReference type="ARBA" id="ARBA00022792"/>
    </source>
</evidence>
<dbReference type="Pfam" id="PF14813">
    <property type="entry name" value="NADH_B2"/>
    <property type="match status" value="1"/>
</dbReference>
<evidence type="ECO:0000256" key="11">
    <source>
        <dbReference type="ARBA" id="ARBA00023136"/>
    </source>
</evidence>
<sequence>MEAKGLVASRDSRPIGSKASASKGNETVTSPAYLQIPKQRRKISSCAQLRPSGSVTEQESTNEKQFRHKKRCLFEAQNKKIINVLKTAEIRLLRMRAISNGHTNHFRPRLSGFYTGNVPMGHAILSLNVGQEGKVPTLRYCPECSFRIAMSPKSKAFKANLEIRRNGSTNYWVYRQEPVKPEKWRYYVADGINCFMWWWIFVHMWYQWGHIVGEFDYPEPETWTDAQLGVVDVELD</sequence>
<comment type="subcellular location">
    <subcellularLocation>
        <location evidence="2">Mitochondrion inner membrane</location>
        <topology evidence="2">Peripheral membrane protein</topology>
        <orientation evidence="2">Matrix side</orientation>
    </subcellularLocation>
</comment>
<dbReference type="PANTHER" id="PTHR15223:SF1">
    <property type="entry name" value="NADH DEHYDROGENASE [UBIQUINONE] 1 BETA SUBCOMPLEX SUBUNIT 2, MITOCHONDRIAL"/>
    <property type="match status" value="1"/>
</dbReference>
<keyword evidence="14" id="KW-1185">Reference proteome</keyword>
<feature type="region of interest" description="Disordered" evidence="12">
    <location>
        <begin position="1"/>
        <end position="36"/>
    </location>
</feature>
<dbReference type="EMBL" id="BPLR01009547">
    <property type="protein sequence ID" value="GIY32803.1"/>
    <property type="molecule type" value="Genomic_DNA"/>
</dbReference>
<keyword evidence="8" id="KW-0809">Transit peptide</keyword>
<evidence type="ECO:0000256" key="8">
    <source>
        <dbReference type="ARBA" id="ARBA00022946"/>
    </source>
</evidence>
<keyword evidence="6" id="KW-0679">Respiratory chain</keyword>
<dbReference type="Proteomes" id="UP001054945">
    <property type="component" value="Unassembled WGS sequence"/>
</dbReference>
<evidence type="ECO:0000256" key="9">
    <source>
        <dbReference type="ARBA" id="ARBA00022982"/>
    </source>
</evidence>
<evidence type="ECO:0000256" key="10">
    <source>
        <dbReference type="ARBA" id="ARBA00023128"/>
    </source>
</evidence>
<evidence type="ECO:0000256" key="5">
    <source>
        <dbReference type="ARBA" id="ARBA00022448"/>
    </source>
</evidence>
<comment type="similarity">
    <text evidence="3">Belongs to the complex I NDUFB2 subunit family.</text>
</comment>
<comment type="caution">
    <text evidence="13">The sequence shown here is derived from an EMBL/GenBank/DDBJ whole genome shotgun (WGS) entry which is preliminary data.</text>
</comment>
<dbReference type="AlphaFoldDB" id="A0AAV4SEM1"/>
<reference evidence="13 14" key="1">
    <citation type="submission" date="2021-06" db="EMBL/GenBank/DDBJ databases">
        <title>Caerostris extrusa draft genome.</title>
        <authorList>
            <person name="Kono N."/>
            <person name="Arakawa K."/>
        </authorList>
    </citation>
    <scope>NUCLEOTIDE SEQUENCE [LARGE SCALE GENOMIC DNA]</scope>
</reference>
<dbReference type="GO" id="GO:0005743">
    <property type="term" value="C:mitochondrial inner membrane"/>
    <property type="evidence" value="ECO:0007669"/>
    <property type="project" value="UniProtKB-SubCell"/>
</dbReference>
<proteinExistence type="inferred from homology"/>
<evidence type="ECO:0000256" key="12">
    <source>
        <dbReference type="SAM" id="MobiDB-lite"/>
    </source>
</evidence>
<evidence type="ECO:0000313" key="14">
    <source>
        <dbReference type="Proteomes" id="UP001054945"/>
    </source>
</evidence>
<keyword evidence="11" id="KW-0472">Membrane</keyword>
<keyword evidence="10" id="KW-0496">Mitochondrion</keyword>
<evidence type="ECO:0000256" key="1">
    <source>
        <dbReference type="ARBA" id="ARBA00003195"/>
    </source>
</evidence>
<evidence type="ECO:0000256" key="3">
    <source>
        <dbReference type="ARBA" id="ARBA00005923"/>
    </source>
</evidence>
<dbReference type="InterPro" id="IPR026627">
    <property type="entry name" value="NDUFB2_animal"/>
</dbReference>
<gene>
    <name evidence="13" type="primary">AVEN_96180_1</name>
    <name evidence="13" type="ORF">CEXT_811321</name>
</gene>
<comment type="subunit">
    <text evidence="4">Complex I is composed of 45 different subunits.</text>
</comment>
<accession>A0AAV4SEM1</accession>
<feature type="compositionally biased region" description="Polar residues" evidence="12">
    <location>
        <begin position="19"/>
        <end position="32"/>
    </location>
</feature>
<comment type="function">
    <text evidence="1">Accessory subunit of the mitochondrial membrane respiratory chain NADH dehydrogenase (Complex I), that is believed not to be involved in catalysis. Complex I functions in the transfer of electrons from NADH to the respiratory chain. The immediate electron acceptor for the enzyme is believed to be ubiquinone.</text>
</comment>
<evidence type="ECO:0000256" key="2">
    <source>
        <dbReference type="ARBA" id="ARBA00004443"/>
    </source>
</evidence>
<evidence type="ECO:0000256" key="6">
    <source>
        <dbReference type="ARBA" id="ARBA00022660"/>
    </source>
</evidence>
<name>A0AAV4SEM1_CAEEX</name>
<keyword evidence="7" id="KW-0999">Mitochondrion inner membrane</keyword>
<dbReference type="PANTHER" id="PTHR15223">
    <property type="entry name" value="NADH-UBIQUINONE OXIDOREDUCTASE AGGG SUBUNIT"/>
    <property type="match status" value="1"/>
</dbReference>
<protein>
    <submittedName>
        <fullName evidence="13">Uncharacterized protein</fullName>
    </submittedName>
</protein>
<dbReference type="GO" id="GO:0032981">
    <property type="term" value="P:mitochondrial respiratory chain complex I assembly"/>
    <property type="evidence" value="ECO:0007669"/>
    <property type="project" value="TreeGrafter"/>
</dbReference>
<organism evidence="13 14">
    <name type="scientific">Caerostris extrusa</name>
    <name type="common">Bark spider</name>
    <name type="synonym">Caerostris bankana</name>
    <dbReference type="NCBI Taxonomy" id="172846"/>
    <lineage>
        <taxon>Eukaryota</taxon>
        <taxon>Metazoa</taxon>
        <taxon>Ecdysozoa</taxon>
        <taxon>Arthropoda</taxon>
        <taxon>Chelicerata</taxon>
        <taxon>Arachnida</taxon>
        <taxon>Araneae</taxon>
        <taxon>Araneomorphae</taxon>
        <taxon>Entelegynae</taxon>
        <taxon>Araneoidea</taxon>
        <taxon>Araneidae</taxon>
        <taxon>Caerostris</taxon>
    </lineage>
</organism>
<dbReference type="GO" id="GO:0045271">
    <property type="term" value="C:respiratory chain complex I"/>
    <property type="evidence" value="ECO:0007669"/>
    <property type="project" value="InterPro"/>
</dbReference>
<evidence type="ECO:0000313" key="13">
    <source>
        <dbReference type="EMBL" id="GIY32803.1"/>
    </source>
</evidence>